<feature type="region of interest" description="Disordered" evidence="1">
    <location>
        <begin position="136"/>
        <end position="275"/>
    </location>
</feature>
<organism evidence="2 3">
    <name type="scientific">Micromonas commoda (strain RCC299 / NOUM17 / CCMP2709)</name>
    <name type="common">Picoplanktonic green alga</name>
    <dbReference type="NCBI Taxonomy" id="296587"/>
    <lineage>
        <taxon>Eukaryota</taxon>
        <taxon>Viridiplantae</taxon>
        <taxon>Chlorophyta</taxon>
        <taxon>Mamiellophyceae</taxon>
        <taxon>Mamiellales</taxon>
        <taxon>Mamiellaceae</taxon>
        <taxon>Micromonas</taxon>
    </lineage>
</organism>
<feature type="region of interest" description="Disordered" evidence="1">
    <location>
        <begin position="300"/>
        <end position="328"/>
    </location>
</feature>
<reference evidence="2 3" key="1">
    <citation type="journal article" date="2009" name="Science">
        <title>Green evolution and dynamic adaptations revealed by genomes of the marine picoeukaryotes Micromonas.</title>
        <authorList>
            <person name="Worden A.Z."/>
            <person name="Lee J.H."/>
            <person name="Mock T."/>
            <person name="Rouze P."/>
            <person name="Simmons M.P."/>
            <person name="Aerts A.L."/>
            <person name="Allen A.E."/>
            <person name="Cuvelier M.L."/>
            <person name="Derelle E."/>
            <person name="Everett M.V."/>
            <person name="Foulon E."/>
            <person name="Grimwood J."/>
            <person name="Gundlach H."/>
            <person name="Henrissat B."/>
            <person name="Napoli C."/>
            <person name="McDonald S.M."/>
            <person name="Parker M.S."/>
            <person name="Rombauts S."/>
            <person name="Salamov A."/>
            <person name="Von Dassow P."/>
            <person name="Badger J.H."/>
            <person name="Coutinho P.M."/>
            <person name="Demir E."/>
            <person name="Dubchak I."/>
            <person name="Gentemann C."/>
            <person name="Eikrem W."/>
            <person name="Gready J.E."/>
            <person name="John U."/>
            <person name="Lanier W."/>
            <person name="Lindquist E.A."/>
            <person name="Lucas S."/>
            <person name="Mayer K.F."/>
            <person name="Moreau H."/>
            <person name="Not F."/>
            <person name="Otillar R."/>
            <person name="Panaud O."/>
            <person name="Pangilinan J."/>
            <person name="Paulsen I."/>
            <person name="Piegu B."/>
            <person name="Poliakov A."/>
            <person name="Robbens S."/>
            <person name="Schmutz J."/>
            <person name="Toulza E."/>
            <person name="Wyss T."/>
            <person name="Zelensky A."/>
            <person name="Zhou K."/>
            <person name="Armbrust E.V."/>
            <person name="Bhattacharya D."/>
            <person name="Goodenough U.W."/>
            <person name="Van de Peer Y."/>
            <person name="Grigoriev I.V."/>
        </authorList>
    </citation>
    <scope>NUCLEOTIDE SEQUENCE [LARGE SCALE GENOMIC DNA]</scope>
    <source>
        <strain evidence="3">RCC299 / NOUM17</strain>
    </source>
</reference>
<evidence type="ECO:0000313" key="3">
    <source>
        <dbReference type="Proteomes" id="UP000002009"/>
    </source>
</evidence>
<feature type="compositionally biased region" description="Gly residues" evidence="1">
    <location>
        <begin position="183"/>
        <end position="207"/>
    </location>
</feature>
<accession>C1E076</accession>
<dbReference type="InParanoid" id="C1E076"/>
<dbReference type="EMBL" id="CP001323">
    <property type="protein sequence ID" value="ACO61254.1"/>
    <property type="molecule type" value="Genomic_DNA"/>
</dbReference>
<feature type="region of interest" description="Disordered" evidence="1">
    <location>
        <begin position="619"/>
        <end position="648"/>
    </location>
</feature>
<dbReference type="RefSeq" id="XP_002499996.1">
    <property type="nucleotide sequence ID" value="XM_002499950.1"/>
</dbReference>
<evidence type="ECO:0000256" key="1">
    <source>
        <dbReference type="SAM" id="MobiDB-lite"/>
    </source>
</evidence>
<dbReference type="Proteomes" id="UP000002009">
    <property type="component" value="Chromosome 2"/>
</dbReference>
<feature type="region of interest" description="Disordered" evidence="1">
    <location>
        <begin position="683"/>
        <end position="777"/>
    </location>
</feature>
<sequence length="777" mass="81235">MRGPLSHERAAALEASGIWARWLGEGEALGLIRDRLRSPEAWRAFVATGHDAVDDATSRGGSPVDAAWPVERLARLRLRIRAILFDPSLERPGFEPRGEDVYHTAEDDEEDWEAAVADGALDELLRSDPRERRLGFDLVRTETAGAPREDPDEGPTAEDIPGPYRDRPSFEESPESDPERGAGDSGGGSGAGSPGGTEGADSGGGGSAEAETSPGSRGDDSAKKRARIEDVEGPAEGKLSEGKLSRAQVDVGEPPAIAPPSLRADGDGWTGPIDDEWRNRTLATRLRAVARARGRAADLTVPTVPPADPSRPFVEGSFPPFRSPPRRTPEGMRDFLAASREPGFAPERWDVRCAVPALPGGWDAHARSRVGGGGFGGGGFGGGAVGGSFDGAGGDERAGTREVGGDGEVGGDRFFARVLTGDDASRMWRRAVAEIVSANVRAGGSDDDAAGESVVAGFDEATATALAEIAAGYVTKLGASIRVAMDERAAAERREAARREAAAGGGNRASFFATKGEFVGAATVARCVAATGKTTLEGLRAFAATGALEPRTARTRRGGVGVAKVGVAAGVPNGVTHGVTHGATQLDGAAVAGLDVGVGWDARLGAIVDATPTWVRASEGGRGPGAVPMDAWVDKNANPGDSTSPPGFRLSQQQLAALRQQFRAKGLEPSDADVQRYQHVLHQQMTHRARDPPPPGGVQSRGTLPPGSHKLKLGAGGVSAPAATAQGSRRPTSGEMVGDPRVTSPAEWKHDYREPQRQDMGRIHLQQQMHLQQEQRK</sequence>
<dbReference type="GeneID" id="8240705"/>
<evidence type="ECO:0000313" key="2">
    <source>
        <dbReference type="EMBL" id="ACO61254.1"/>
    </source>
</evidence>
<proteinExistence type="predicted"/>
<feature type="compositionally biased region" description="Basic and acidic residues" evidence="1">
    <location>
        <begin position="747"/>
        <end position="762"/>
    </location>
</feature>
<dbReference type="AlphaFoldDB" id="C1E076"/>
<feature type="compositionally biased region" description="Basic and acidic residues" evidence="1">
    <location>
        <begin position="217"/>
        <end position="230"/>
    </location>
</feature>
<protein>
    <submittedName>
        <fullName evidence="2">Uncharacterized protein</fullName>
    </submittedName>
</protein>
<name>C1E076_MICCC</name>
<keyword evidence="3" id="KW-1185">Reference proteome</keyword>
<feature type="compositionally biased region" description="Low complexity" evidence="1">
    <location>
        <begin position="764"/>
        <end position="777"/>
    </location>
</feature>
<gene>
    <name evidence="2" type="ORF">MICPUN_99026</name>
</gene>
<dbReference type="KEGG" id="mis:MICPUN_99026"/>